<name>A0ABT7M7Q4_9PSEU</name>
<evidence type="ECO:0000256" key="3">
    <source>
        <dbReference type="HAMAP-Rule" id="MF_00068"/>
    </source>
</evidence>
<dbReference type="InterPro" id="IPR001347">
    <property type="entry name" value="SIS_dom"/>
</dbReference>
<evidence type="ECO:0000259" key="4">
    <source>
        <dbReference type="PROSITE" id="PS51464"/>
    </source>
</evidence>
<dbReference type="EMBL" id="JASVWF010000002">
    <property type="protein sequence ID" value="MDL5156697.1"/>
    <property type="molecule type" value="Genomic_DNA"/>
</dbReference>
<comment type="subunit">
    <text evidence="3">Homodimer.</text>
</comment>
<organism evidence="5 6">
    <name type="scientific">Actinomycetospora termitidis</name>
    <dbReference type="NCBI Taxonomy" id="3053470"/>
    <lineage>
        <taxon>Bacteria</taxon>
        <taxon>Bacillati</taxon>
        <taxon>Actinomycetota</taxon>
        <taxon>Actinomycetes</taxon>
        <taxon>Pseudonocardiales</taxon>
        <taxon>Pseudonocardiaceae</taxon>
        <taxon>Actinomycetospora</taxon>
    </lineage>
</organism>
<dbReference type="InterPro" id="IPR005488">
    <property type="entry name" value="Etherase_MurQ"/>
</dbReference>
<protein>
    <recommendedName>
        <fullName evidence="3">N-acetylmuramic acid 6-phosphate etherase</fullName>
        <shortName evidence="3">MurNAc-6-P etherase</shortName>
        <ecNumber evidence="3">4.2.1.126</ecNumber>
    </recommendedName>
    <alternativeName>
        <fullName evidence="3">N-acetylmuramic acid 6-phosphate hydrolase</fullName>
    </alternativeName>
    <alternativeName>
        <fullName evidence="3">N-acetylmuramic acid 6-phosphate lyase</fullName>
    </alternativeName>
</protein>
<comment type="catalytic activity">
    <reaction evidence="3">
        <text>N-acetyl-D-muramate 6-phosphate + H2O = N-acetyl-D-glucosamine 6-phosphate + (R)-lactate</text>
        <dbReference type="Rhea" id="RHEA:26410"/>
        <dbReference type="ChEBI" id="CHEBI:15377"/>
        <dbReference type="ChEBI" id="CHEBI:16004"/>
        <dbReference type="ChEBI" id="CHEBI:57513"/>
        <dbReference type="ChEBI" id="CHEBI:58722"/>
        <dbReference type="EC" id="4.2.1.126"/>
    </reaction>
</comment>
<feature type="active site" description="Proton donor" evidence="3">
    <location>
        <position position="370"/>
    </location>
</feature>
<dbReference type="Pfam" id="PF01869">
    <property type="entry name" value="BcrAD_BadFG"/>
    <property type="match status" value="1"/>
</dbReference>
<dbReference type="InterPro" id="IPR002731">
    <property type="entry name" value="ATPase_BadF"/>
</dbReference>
<dbReference type="InterPro" id="IPR046348">
    <property type="entry name" value="SIS_dom_sf"/>
</dbReference>
<evidence type="ECO:0000256" key="2">
    <source>
        <dbReference type="ARBA" id="ARBA00023277"/>
    </source>
</evidence>
<dbReference type="Proteomes" id="UP001231924">
    <property type="component" value="Unassembled WGS sequence"/>
</dbReference>
<dbReference type="InterPro" id="IPR040190">
    <property type="entry name" value="MURQ/GCKR"/>
</dbReference>
<dbReference type="NCBIfam" id="NF009222">
    <property type="entry name" value="PRK12570.1"/>
    <property type="match status" value="1"/>
</dbReference>
<keyword evidence="2 3" id="KW-0119">Carbohydrate metabolism</keyword>
<dbReference type="Pfam" id="PF22645">
    <property type="entry name" value="GKRP_SIS_N"/>
    <property type="match status" value="1"/>
</dbReference>
<comment type="miscellaneous">
    <text evidence="3">A lyase-type mechanism (elimination/hydration) is suggested for the cleavage of the lactyl ether bond of MurNAc 6-phosphate, with the formation of an alpha,beta-unsaturated aldehyde intermediate with (E)-stereochemistry, followed by the syn addition of water to give product.</text>
</comment>
<comment type="caution">
    <text evidence="5">The sequence shown here is derived from an EMBL/GenBank/DDBJ whole genome shotgun (WGS) entry which is preliminary data.</text>
</comment>
<proteinExistence type="inferred from homology"/>
<comment type="similarity">
    <text evidence="3">Belongs to the GCKR-like family. MurNAc-6-P etherase subfamily.</text>
</comment>
<comment type="pathway">
    <text evidence="3">Amino-sugar metabolism; N-acetylmuramate degradation.</text>
</comment>
<keyword evidence="1 3" id="KW-0456">Lyase</keyword>
<dbReference type="GO" id="GO:0016829">
    <property type="term" value="F:lyase activity"/>
    <property type="evidence" value="ECO:0007669"/>
    <property type="project" value="UniProtKB-KW"/>
</dbReference>
<dbReference type="RefSeq" id="WP_286053030.1">
    <property type="nucleotide sequence ID" value="NZ_JASVWF010000002.1"/>
</dbReference>
<dbReference type="Gene3D" id="1.10.8.1080">
    <property type="match status" value="1"/>
</dbReference>
<dbReference type="EC" id="4.2.1.126" evidence="3"/>
<sequence>MSAVIAVDLGRSGARIAAADRRWVTTTGAGLGDPGGAAAVAAVVRAAVGPLPAGCTLAVGVPGALTRPDEAVALAEALTSGRDGAATAVVTSDVIAWHAGAFGGHGAGVVLAVGTGAVALGVDREGTVRRVDGRGLLLGDAGGGAWIGQAGLRAAVRALDGAGPRTALVDPARAVLAGRPSTPGDLAAFAPAVLEAAESGDPVAARIVEEAVTQLVATTRGAGEPVALVGGLATALSARLRAAGLTLVDGAGDALDGLLTLAADATTPHEPVVTRRRDEHVDGTGPAADTDRLTTEAVRPGSEELDALPTPDLVARLIEGQAVAPGAVAAMATPIAEAADALGTALRTGGRLVYTGAGTSGRLAVQDAAELPPTFGLSPDRAVALLAGGRDAADAAVEGAEDDDAAGRADLEEIGVGPRDVVVGVAASGRTPYVLGALAAAAERGATTVAVVNAVDSPVAALADVAIELVTGPEVLAGSTRLAAGTGQKIALNTLSTAALVRAGATYGPWMVGVRVTNAKLRRRAERIVRDATGVDADEARAALAAAGDDVATAVVALLAGLDGAAARDRLATAGSVRAAVSGRRSGAELDPAAGAGR</sequence>
<comment type="function">
    <text evidence="3">Specifically catalyzes the cleavage of the D-lactyl ether substituent of MurNAc 6-phosphate, producing GlcNAc 6-phosphate and D-lactate.</text>
</comment>
<dbReference type="Gene3D" id="3.30.420.40">
    <property type="match status" value="1"/>
</dbReference>
<feature type="domain" description="SIS" evidence="4">
    <location>
        <begin position="342"/>
        <end position="505"/>
    </location>
</feature>
<evidence type="ECO:0000313" key="5">
    <source>
        <dbReference type="EMBL" id="MDL5156697.1"/>
    </source>
</evidence>
<dbReference type="Gene3D" id="3.40.50.10490">
    <property type="entry name" value="Glucose-6-phosphate isomerase like protein, domain 1"/>
    <property type="match status" value="1"/>
</dbReference>
<dbReference type="PROSITE" id="PS51464">
    <property type="entry name" value="SIS"/>
    <property type="match status" value="1"/>
</dbReference>
<dbReference type="SUPFAM" id="SSF53067">
    <property type="entry name" value="Actin-like ATPase domain"/>
    <property type="match status" value="1"/>
</dbReference>
<dbReference type="HAMAP" id="MF_00068">
    <property type="entry name" value="MurQ"/>
    <property type="match status" value="1"/>
</dbReference>
<accession>A0ABT7M7Q4</accession>
<evidence type="ECO:0000313" key="6">
    <source>
        <dbReference type="Proteomes" id="UP001231924"/>
    </source>
</evidence>
<dbReference type="PANTHER" id="PTHR10088:SF4">
    <property type="entry name" value="GLUCOKINASE REGULATORY PROTEIN"/>
    <property type="match status" value="1"/>
</dbReference>
<gene>
    <name evidence="3" type="primary">murQ</name>
    <name evidence="5" type="ORF">QRT03_12075</name>
</gene>
<feature type="active site" evidence="3">
    <location>
        <position position="401"/>
    </location>
</feature>
<keyword evidence="6" id="KW-1185">Reference proteome</keyword>
<dbReference type="PANTHER" id="PTHR10088">
    <property type="entry name" value="GLUCOKINASE REGULATORY PROTEIN"/>
    <property type="match status" value="1"/>
</dbReference>
<evidence type="ECO:0000256" key="1">
    <source>
        <dbReference type="ARBA" id="ARBA00023239"/>
    </source>
</evidence>
<dbReference type="SUPFAM" id="SSF53697">
    <property type="entry name" value="SIS domain"/>
    <property type="match status" value="1"/>
</dbReference>
<reference evidence="5 6" key="1">
    <citation type="submission" date="2023-06" db="EMBL/GenBank/DDBJ databases">
        <title>Actinomycetospora Odt1-22.</title>
        <authorList>
            <person name="Supong K."/>
        </authorList>
    </citation>
    <scope>NUCLEOTIDE SEQUENCE [LARGE SCALE GENOMIC DNA]</scope>
    <source>
        <strain evidence="5 6">Odt1-22</strain>
    </source>
</reference>
<dbReference type="InterPro" id="IPR043129">
    <property type="entry name" value="ATPase_NBD"/>
</dbReference>
<dbReference type="NCBIfam" id="NF003915">
    <property type="entry name" value="PRK05441.1"/>
    <property type="match status" value="1"/>
</dbReference>